<gene>
    <name evidence="5" type="ORF">E5983_05740</name>
    <name evidence="6" type="ORF">HZY93_04860</name>
    <name evidence="7" type="ORF">HZY94_01265</name>
</gene>
<evidence type="ECO:0000256" key="3">
    <source>
        <dbReference type="PROSITE-ProRule" id="PRU00464"/>
    </source>
</evidence>
<dbReference type="PANTHER" id="PTHR46648">
    <property type="entry name" value="HIT FAMILY PROTEIN 1"/>
    <property type="match status" value="1"/>
</dbReference>
<dbReference type="Pfam" id="PF01230">
    <property type="entry name" value="HIT"/>
    <property type="match status" value="1"/>
</dbReference>
<evidence type="ECO:0000313" key="7">
    <source>
        <dbReference type="EMBL" id="NYS95840.1"/>
    </source>
</evidence>
<evidence type="ECO:0000313" key="5">
    <source>
        <dbReference type="EMBL" id="MVX59144.1"/>
    </source>
</evidence>
<dbReference type="RefSeq" id="WP_160332931.1">
    <property type="nucleotide sequence ID" value="NZ_CATKDJ010000137.1"/>
</dbReference>
<evidence type="ECO:0000313" key="9">
    <source>
        <dbReference type="Proteomes" id="UP000563349"/>
    </source>
</evidence>
<evidence type="ECO:0000313" key="10">
    <source>
        <dbReference type="Proteomes" id="UP000589521"/>
    </source>
</evidence>
<dbReference type="InterPro" id="IPR011146">
    <property type="entry name" value="HIT-like"/>
</dbReference>
<feature type="domain" description="HIT" evidence="4">
    <location>
        <begin position="4"/>
        <end position="111"/>
    </location>
</feature>
<keyword evidence="9" id="KW-1185">Reference proteome</keyword>
<protein>
    <submittedName>
        <fullName evidence="5">HIT domain-containing protein</fullName>
    </submittedName>
    <submittedName>
        <fullName evidence="7">HIT family protein</fullName>
    </submittedName>
</protein>
<feature type="short sequence motif" description="Histidine triad motif" evidence="2 3">
    <location>
        <begin position="96"/>
        <end position="100"/>
    </location>
</feature>
<dbReference type="InterPro" id="IPR036265">
    <property type="entry name" value="HIT-like_sf"/>
</dbReference>
<dbReference type="Proteomes" id="UP000563349">
    <property type="component" value="Unassembled WGS sequence"/>
</dbReference>
<evidence type="ECO:0000313" key="8">
    <source>
        <dbReference type="Proteomes" id="UP000461595"/>
    </source>
</evidence>
<reference evidence="9 10" key="2">
    <citation type="submission" date="2020-07" db="EMBL/GenBank/DDBJ databases">
        <title>MOT database genomes.</title>
        <authorList>
            <person name="Joseph S."/>
            <person name="Aduse-Opoku J."/>
            <person name="Hashim A."/>
            <person name="Wade W."/>
            <person name="Curtis M."/>
        </authorList>
    </citation>
    <scope>NUCLEOTIDE SEQUENCE [LARGE SCALE GENOMIC DNA]</scope>
    <source>
        <strain evidence="6 9">CCW311</strain>
        <strain evidence="7 10">STR</strain>
    </source>
</reference>
<dbReference type="Proteomes" id="UP000461595">
    <property type="component" value="Unassembled WGS sequence"/>
</dbReference>
<dbReference type="InterPro" id="IPR039384">
    <property type="entry name" value="HINT"/>
</dbReference>
<proteinExistence type="predicted"/>
<reference evidence="5 8" key="1">
    <citation type="submission" date="2019-12" db="EMBL/GenBank/DDBJ databases">
        <title>Microbes associate with the intestines of laboratory mice.</title>
        <authorList>
            <person name="Navarre W."/>
            <person name="Wong E."/>
        </authorList>
    </citation>
    <scope>NUCLEOTIDE SEQUENCE [LARGE SCALE GENOMIC DNA]</scope>
    <source>
        <strain evidence="5 8">NM51_B2-22</strain>
    </source>
</reference>
<dbReference type="PROSITE" id="PS51084">
    <property type="entry name" value="HIT_2"/>
    <property type="match status" value="1"/>
</dbReference>
<dbReference type="GO" id="GO:0003824">
    <property type="term" value="F:catalytic activity"/>
    <property type="evidence" value="ECO:0007669"/>
    <property type="project" value="InterPro"/>
</dbReference>
<dbReference type="PROSITE" id="PS00892">
    <property type="entry name" value="HIT_1"/>
    <property type="match status" value="1"/>
</dbReference>
<dbReference type="InterPro" id="IPR019808">
    <property type="entry name" value="Histidine_triad_CS"/>
</dbReference>
<dbReference type="AlphaFoldDB" id="A0A7Z0S5K4"/>
<dbReference type="CDD" id="cd01277">
    <property type="entry name" value="HINT_subgroup"/>
    <property type="match status" value="1"/>
</dbReference>
<sequence>MDCLFCKIVAGEIPASKVYEDEQILAFLDISQATPGHTLVIPKEHYRNIFDLDPQVAQALFGQVPGLARRLKQALGAEGINVINNSEEVAGQTVFHTHIHLLPRFGQEDGLDIRFQTQEPDFEHLAQLAQKIRETTEEV</sequence>
<organism evidence="7 10">
    <name type="scientific">Streptococcus danieliae</name>
    <dbReference type="NCBI Taxonomy" id="747656"/>
    <lineage>
        <taxon>Bacteria</taxon>
        <taxon>Bacillati</taxon>
        <taxon>Bacillota</taxon>
        <taxon>Bacilli</taxon>
        <taxon>Lactobacillales</taxon>
        <taxon>Streptococcaceae</taxon>
        <taxon>Streptococcus</taxon>
    </lineage>
</organism>
<dbReference type="PRINTS" id="PR00332">
    <property type="entry name" value="HISTRIAD"/>
</dbReference>
<evidence type="ECO:0000313" key="6">
    <source>
        <dbReference type="EMBL" id="NYS49304.1"/>
    </source>
</evidence>
<dbReference type="SUPFAM" id="SSF54197">
    <property type="entry name" value="HIT-like"/>
    <property type="match status" value="1"/>
</dbReference>
<accession>A0A7Z0S5K4</accession>
<dbReference type="EMBL" id="WSRS01000045">
    <property type="protein sequence ID" value="MVX59144.1"/>
    <property type="molecule type" value="Genomic_DNA"/>
</dbReference>
<feature type="active site" description="Tele-AMP-histidine intermediate" evidence="1">
    <location>
        <position position="98"/>
    </location>
</feature>
<evidence type="ECO:0000259" key="4">
    <source>
        <dbReference type="PROSITE" id="PS51084"/>
    </source>
</evidence>
<dbReference type="Proteomes" id="UP000589521">
    <property type="component" value="Unassembled WGS sequence"/>
</dbReference>
<dbReference type="GO" id="GO:0009117">
    <property type="term" value="P:nucleotide metabolic process"/>
    <property type="evidence" value="ECO:0007669"/>
    <property type="project" value="TreeGrafter"/>
</dbReference>
<evidence type="ECO:0000256" key="1">
    <source>
        <dbReference type="PIRSR" id="PIRSR601310-1"/>
    </source>
</evidence>
<dbReference type="EMBL" id="JACBYG010000048">
    <property type="protein sequence ID" value="NYS49304.1"/>
    <property type="molecule type" value="Genomic_DNA"/>
</dbReference>
<name>A0A7Z0S5K4_9STRE</name>
<dbReference type="EMBL" id="JACBXX010000050">
    <property type="protein sequence ID" value="NYS95840.1"/>
    <property type="molecule type" value="Genomic_DNA"/>
</dbReference>
<dbReference type="OrthoDB" id="9784774at2"/>
<dbReference type="Gene3D" id="3.30.428.10">
    <property type="entry name" value="HIT-like"/>
    <property type="match status" value="1"/>
</dbReference>
<comment type="caution">
    <text evidence="7">The sequence shown here is derived from an EMBL/GenBank/DDBJ whole genome shotgun (WGS) entry which is preliminary data.</text>
</comment>
<dbReference type="InterPro" id="IPR001310">
    <property type="entry name" value="Histidine_triad_HIT"/>
</dbReference>
<evidence type="ECO:0000256" key="2">
    <source>
        <dbReference type="PIRSR" id="PIRSR601310-3"/>
    </source>
</evidence>
<dbReference type="PANTHER" id="PTHR46648:SF1">
    <property type="entry name" value="ADENOSINE 5'-MONOPHOSPHORAMIDASE HNT1"/>
    <property type="match status" value="1"/>
</dbReference>
<dbReference type="FunFam" id="3.30.428.10:FF:000014">
    <property type="entry name" value="Putative histidine triad (HIT) protein"/>
    <property type="match status" value="1"/>
</dbReference>